<organism evidence="2 3">
    <name type="scientific">Paramuricea clavata</name>
    <name type="common">Red gorgonian</name>
    <name type="synonym">Violescent sea-whip</name>
    <dbReference type="NCBI Taxonomy" id="317549"/>
    <lineage>
        <taxon>Eukaryota</taxon>
        <taxon>Metazoa</taxon>
        <taxon>Cnidaria</taxon>
        <taxon>Anthozoa</taxon>
        <taxon>Octocorallia</taxon>
        <taxon>Malacalcyonacea</taxon>
        <taxon>Plexauridae</taxon>
        <taxon>Paramuricea</taxon>
    </lineage>
</organism>
<gene>
    <name evidence="2" type="ORF">PACLA_8A054160</name>
</gene>
<proteinExistence type="predicted"/>
<feature type="compositionally biased region" description="Polar residues" evidence="1">
    <location>
        <begin position="1"/>
        <end position="10"/>
    </location>
</feature>
<keyword evidence="3" id="KW-1185">Reference proteome</keyword>
<dbReference type="Proteomes" id="UP001152795">
    <property type="component" value="Unassembled WGS sequence"/>
</dbReference>
<reference evidence="2" key="1">
    <citation type="submission" date="2020-04" db="EMBL/GenBank/DDBJ databases">
        <authorList>
            <person name="Alioto T."/>
            <person name="Alioto T."/>
            <person name="Gomez Garrido J."/>
        </authorList>
    </citation>
    <scope>NUCLEOTIDE SEQUENCE</scope>
    <source>
        <strain evidence="2">A484AB</strain>
    </source>
</reference>
<feature type="non-terminal residue" evidence="2">
    <location>
        <position position="1"/>
    </location>
</feature>
<sequence length="328" mass="36806">TSSSSGNVENKTGENDPQPDKVQNLPPPDTVEFEFMSSTTPGSESNESHEAQEVESDTLENETEETEENQDDKNMTWLQCAGLLQYLKSQLRNVEGIIDEVETADNANQEYFLNKVIETVGQVEETASELLRISSQVLEKVEKEKMTLDDSNQKAFPTMPSLDPGLRSKHLTDSQKTYLIQMGPNQPNLQRICLGSMDLNTSTGSAVRMHCPKSVAEQSSEVRVGGIMSTRRENKRAAEKLTSSERLEDYFMSGSPLSPVELLMYSLMKIQFKTSTFTKHHSIVQYDKIAEAVSKICGVQFEAMSIRKFFPRISNNRSKPTVGKEKEE</sequence>
<feature type="compositionally biased region" description="Polar residues" evidence="1">
    <location>
        <begin position="36"/>
        <end position="45"/>
    </location>
</feature>
<feature type="compositionally biased region" description="Acidic residues" evidence="1">
    <location>
        <begin position="53"/>
        <end position="70"/>
    </location>
</feature>
<protein>
    <submittedName>
        <fullName evidence="2">Uncharacterized protein</fullName>
    </submittedName>
</protein>
<name>A0A6S7KEV3_PARCT</name>
<evidence type="ECO:0000313" key="2">
    <source>
        <dbReference type="EMBL" id="CAB4042418.1"/>
    </source>
</evidence>
<comment type="caution">
    <text evidence="2">The sequence shown here is derived from an EMBL/GenBank/DDBJ whole genome shotgun (WGS) entry which is preliminary data.</text>
</comment>
<dbReference type="AlphaFoldDB" id="A0A6S7KEV3"/>
<evidence type="ECO:0000256" key="1">
    <source>
        <dbReference type="SAM" id="MobiDB-lite"/>
    </source>
</evidence>
<feature type="region of interest" description="Disordered" evidence="1">
    <location>
        <begin position="1"/>
        <end position="74"/>
    </location>
</feature>
<feature type="region of interest" description="Disordered" evidence="1">
    <location>
        <begin position="145"/>
        <end position="168"/>
    </location>
</feature>
<evidence type="ECO:0000313" key="3">
    <source>
        <dbReference type="Proteomes" id="UP001152795"/>
    </source>
</evidence>
<accession>A0A6S7KEV3</accession>
<dbReference type="EMBL" id="CACRXK020030088">
    <property type="protein sequence ID" value="CAB4042418.1"/>
    <property type="molecule type" value="Genomic_DNA"/>
</dbReference>